<keyword evidence="1" id="KW-0472">Membrane</keyword>
<sequence>MSHTPQHVNDTNSQSEAKHQSHAYGKVWLFFMYYWIIFGIGCYFGQFVPMSLRKPLSIGLLVLLLATLFIKHASTHVNMD</sequence>
<proteinExistence type="predicted"/>
<feature type="transmembrane region" description="Helical" evidence="1">
    <location>
        <begin position="27"/>
        <end position="44"/>
    </location>
</feature>
<evidence type="ECO:0000256" key="1">
    <source>
        <dbReference type="SAM" id="Phobius"/>
    </source>
</evidence>
<evidence type="ECO:0000313" key="2">
    <source>
        <dbReference type="EMBL" id="SUM73791.1"/>
    </source>
</evidence>
<name>A0A380HB62_9STAP</name>
<evidence type="ECO:0000313" key="3">
    <source>
        <dbReference type="Proteomes" id="UP000255425"/>
    </source>
</evidence>
<feature type="transmembrane region" description="Helical" evidence="1">
    <location>
        <begin position="56"/>
        <end position="74"/>
    </location>
</feature>
<gene>
    <name evidence="2" type="ORF">NCTC11807_02323</name>
</gene>
<keyword evidence="1" id="KW-0812">Transmembrane</keyword>
<keyword evidence="3" id="KW-1185">Reference proteome</keyword>
<dbReference type="EMBL" id="UHDZ01000001">
    <property type="protein sequence ID" value="SUM73791.1"/>
    <property type="molecule type" value="Genomic_DNA"/>
</dbReference>
<accession>A0A380HB62</accession>
<organism evidence="2 3">
    <name type="scientific">Staphylococcus saccharolyticus</name>
    <dbReference type="NCBI Taxonomy" id="33028"/>
    <lineage>
        <taxon>Bacteria</taxon>
        <taxon>Bacillati</taxon>
        <taxon>Bacillota</taxon>
        <taxon>Bacilli</taxon>
        <taxon>Bacillales</taxon>
        <taxon>Staphylococcaceae</taxon>
        <taxon>Staphylococcus</taxon>
    </lineage>
</organism>
<keyword evidence="1" id="KW-1133">Transmembrane helix</keyword>
<protein>
    <submittedName>
        <fullName evidence="2">Putative integral membrane protein that interacts with FtsH</fullName>
    </submittedName>
</protein>
<dbReference type="Proteomes" id="UP000255425">
    <property type="component" value="Unassembled WGS sequence"/>
</dbReference>
<dbReference type="AlphaFoldDB" id="A0A380HB62"/>
<reference evidence="2 3" key="1">
    <citation type="submission" date="2018-06" db="EMBL/GenBank/DDBJ databases">
        <authorList>
            <consortium name="Pathogen Informatics"/>
            <person name="Doyle S."/>
        </authorList>
    </citation>
    <scope>NUCLEOTIDE SEQUENCE [LARGE SCALE GENOMIC DNA]</scope>
    <source>
        <strain evidence="2 3">NCTC11807</strain>
    </source>
</reference>